<reference evidence="2 3" key="1">
    <citation type="submission" date="2019-03" db="EMBL/GenBank/DDBJ databases">
        <title>First draft genome of Liparis tanakae, snailfish: a comprehensive survey of snailfish specific genes.</title>
        <authorList>
            <person name="Kim W."/>
            <person name="Song I."/>
            <person name="Jeong J.-H."/>
            <person name="Kim D."/>
            <person name="Kim S."/>
            <person name="Ryu S."/>
            <person name="Song J.Y."/>
            <person name="Lee S.K."/>
        </authorList>
    </citation>
    <scope>NUCLEOTIDE SEQUENCE [LARGE SCALE GENOMIC DNA]</scope>
    <source>
        <tissue evidence="2">Muscle</tissue>
    </source>
</reference>
<evidence type="ECO:0000313" key="3">
    <source>
        <dbReference type="Proteomes" id="UP000314294"/>
    </source>
</evidence>
<feature type="region of interest" description="Disordered" evidence="1">
    <location>
        <begin position="1"/>
        <end position="36"/>
    </location>
</feature>
<sequence>MDVMDITDDPERPGDDPERPGETRRRAGDEPVSLGVTSRALPSFFYKSSAAGCPKKARPPG</sequence>
<proteinExistence type="predicted"/>
<organism evidence="2 3">
    <name type="scientific">Liparis tanakae</name>
    <name type="common">Tanaka's snailfish</name>
    <dbReference type="NCBI Taxonomy" id="230148"/>
    <lineage>
        <taxon>Eukaryota</taxon>
        <taxon>Metazoa</taxon>
        <taxon>Chordata</taxon>
        <taxon>Craniata</taxon>
        <taxon>Vertebrata</taxon>
        <taxon>Euteleostomi</taxon>
        <taxon>Actinopterygii</taxon>
        <taxon>Neopterygii</taxon>
        <taxon>Teleostei</taxon>
        <taxon>Neoteleostei</taxon>
        <taxon>Acanthomorphata</taxon>
        <taxon>Eupercaria</taxon>
        <taxon>Perciformes</taxon>
        <taxon>Cottioidei</taxon>
        <taxon>Cottales</taxon>
        <taxon>Liparidae</taxon>
        <taxon>Liparis</taxon>
    </lineage>
</organism>
<comment type="caution">
    <text evidence="2">The sequence shown here is derived from an EMBL/GenBank/DDBJ whole genome shotgun (WGS) entry which is preliminary data.</text>
</comment>
<gene>
    <name evidence="2" type="ORF">EYF80_055903</name>
</gene>
<dbReference type="AlphaFoldDB" id="A0A4Z2EZW7"/>
<evidence type="ECO:0000256" key="1">
    <source>
        <dbReference type="SAM" id="MobiDB-lite"/>
    </source>
</evidence>
<protein>
    <submittedName>
        <fullName evidence="2">Uncharacterized protein</fullName>
    </submittedName>
</protein>
<accession>A0A4Z2EZW7</accession>
<feature type="compositionally biased region" description="Basic and acidic residues" evidence="1">
    <location>
        <begin position="9"/>
        <end position="29"/>
    </location>
</feature>
<dbReference type="Proteomes" id="UP000314294">
    <property type="component" value="Unassembled WGS sequence"/>
</dbReference>
<evidence type="ECO:0000313" key="2">
    <source>
        <dbReference type="EMBL" id="TNN33934.1"/>
    </source>
</evidence>
<name>A0A4Z2EZW7_9TELE</name>
<dbReference type="EMBL" id="SRLO01002084">
    <property type="protein sequence ID" value="TNN33934.1"/>
    <property type="molecule type" value="Genomic_DNA"/>
</dbReference>
<keyword evidence="3" id="KW-1185">Reference proteome</keyword>